<organism evidence="8 9">
    <name type="scientific">Moorella mulderi DSM 14980</name>
    <dbReference type="NCBI Taxonomy" id="1122241"/>
    <lineage>
        <taxon>Bacteria</taxon>
        <taxon>Bacillati</taxon>
        <taxon>Bacillota</taxon>
        <taxon>Clostridia</taxon>
        <taxon>Neomoorellales</taxon>
        <taxon>Neomoorellaceae</taxon>
        <taxon>Neomoorella</taxon>
    </lineage>
</organism>
<dbReference type="OrthoDB" id="1723841at2"/>
<comment type="subcellular location">
    <subcellularLocation>
        <location evidence="1">Cell membrane</location>
        <topology evidence="1">Multi-pass membrane protein</topology>
    </subcellularLocation>
</comment>
<dbReference type="GO" id="GO:0005886">
    <property type="term" value="C:plasma membrane"/>
    <property type="evidence" value="ECO:0007669"/>
    <property type="project" value="UniProtKB-SubCell"/>
</dbReference>
<feature type="domain" description="Type II secretion system protein GspF" evidence="7">
    <location>
        <begin position="149"/>
        <end position="275"/>
    </location>
</feature>
<keyword evidence="5 6" id="KW-0472">Membrane</keyword>
<sequence>MIFPLTAAAAVFFMAIGLAGLAGRNPLAETLEQFDRPRIPIKEKARRLTMKLGDLARKLPLARDFLDQEALGNRLRLAGYGFSTEEWLGLWLAASASTLLIAFLLAWTGIILPILAPVLPLAGFLLPKAMLDHRATRKRRDLTREFMVFVEKTALAVSANVPLIAAFRNAASSPGVLGPEITLLLEEYDLGTPLPQALDNFASRLDMAEADDFAAAIKNALRHGGSNLPNVLLGYAREMRRARDARIEEIARKMESRIIVPVVLTVFPAAALIILGPIAISIIKALIGG</sequence>
<evidence type="ECO:0000256" key="4">
    <source>
        <dbReference type="ARBA" id="ARBA00022989"/>
    </source>
</evidence>
<proteinExistence type="predicted"/>
<dbReference type="Proteomes" id="UP000075670">
    <property type="component" value="Unassembled WGS sequence"/>
</dbReference>
<comment type="caution">
    <text evidence="8">The sequence shown here is derived from an EMBL/GenBank/DDBJ whole genome shotgun (WGS) entry which is preliminary data.</text>
</comment>
<evidence type="ECO:0000256" key="3">
    <source>
        <dbReference type="ARBA" id="ARBA00022692"/>
    </source>
</evidence>
<feature type="transmembrane region" description="Helical" evidence="6">
    <location>
        <begin position="258"/>
        <end position="283"/>
    </location>
</feature>
<evidence type="ECO:0000256" key="1">
    <source>
        <dbReference type="ARBA" id="ARBA00004651"/>
    </source>
</evidence>
<evidence type="ECO:0000256" key="2">
    <source>
        <dbReference type="ARBA" id="ARBA00022475"/>
    </source>
</evidence>
<dbReference type="PANTHER" id="PTHR35007:SF1">
    <property type="entry name" value="PILUS ASSEMBLY PROTEIN"/>
    <property type="match status" value="1"/>
</dbReference>
<protein>
    <submittedName>
        <fullName evidence="8">Bacterial type II secretion system protein F domain protein</fullName>
    </submittedName>
</protein>
<evidence type="ECO:0000313" key="9">
    <source>
        <dbReference type="Proteomes" id="UP000075670"/>
    </source>
</evidence>
<dbReference type="AlphaFoldDB" id="A0A151AV64"/>
<keyword evidence="9" id="KW-1185">Reference proteome</keyword>
<dbReference type="PANTHER" id="PTHR35007">
    <property type="entry name" value="INTEGRAL MEMBRANE PROTEIN-RELATED"/>
    <property type="match status" value="1"/>
</dbReference>
<dbReference type="Pfam" id="PF00482">
    <property type="entry name" value="T2SSF"/>
    <property type="match status" value="1"/>
</dbReference>
<evidence type="ECO:0000313" key="8">
    <source>
        <dbReference type="EMBL" id="KYH31559.1"/>
    </source>
</evidence>
<keyword evidence="4 6" id="KW-1133">Transmembrane helix</keyword>
<keyword evidence="2" id="KW-1003">Cell membrane</keyword>
<evidence type="ECO:0000256" key="6">
    <source>
        <dbReference type="SAM" id="Phobius"/>
    </source>
</evidence>
<dbReference type="InterPro" id="IPR018076">
    <property type="entry name" value="T2SS_GspF_dom"/>
</dbReference>
<dbReference type="PATRIC" id="fig|1122241.3.peg.2446"/>
<name>A0A151AV64_9FIRM</name>
<reference evidence="8 9" key="1">
    <citation type="submission" date="2016-02" db="EMBL/GenBank/DDBJ databases">
        <title>Genome sequence of Moorella mulderi DSM 14980.</title>
        <authorList>
            <person name="Poehlein A."/>
            <person name="Daniel R."/>
        </authorList>
    </citation>
    <scope>NUCLEOTIDE SEQUENCE [LARGE SCALE GENOMIC DNA]</scope>
    <source>
        <strain evidence="8 9">DSM 14980</strain>
    </source>
</reference>
<evidence type="ECO:0000259" key="7">
    <source>
        <dbReference type="Pfam" id="PF00482"/>
    </source>
</evidence>
<keyword evidence="3 6" id="KW-0812">Transmembrane</keyword>
<accession>A0A151AV64</accession>
<dbReference type="EMBL" id="LTBC01000010">
    <property type="protein sequence ID" value="KYH31559.1"/>
    <property type="molecule type" value="Genomic_DNA"/>
</dbReference>
<dbReference type="RefSeq" id="WP_062284999.1">
    <property type="nucleotide sequence ID" value="NZ_LTBC01000010.1"/>
</dbReference>
<gene>
    <name evidence="8" type="ORF">MOMUL_22990</name>
</gene>
<evidence type="ECO:0000256" key="5">
    <source>
        <dbReference type="ARBA" id="ARBA00023136"/>
    </source>
</evidence>
<feature type="transmembrane region" description="Helical" evidence="6">
    <location>
        <begin position="99"/>
        <end position="126"/>
    </location>
</feature>